<organism evidence="9">
    <name type="scientific">hydrothermal vent metagenome</name>
    <dbReference type="NCBI Taxonomy" id="652676"/>
    <lineage>
        <taxon>unclassified sequences</taxon>
        <taxon>metagenomes</taxon>
        <taxon>ecological metagenomes</taxon>
    </lineage>
</organism>
<keyword evidence="5 7" id="KW-1133">Transmembrane helix</keyword>
<feature type="transmembrane region" description="Helical" evidence="7">
    <location>
        <begin position="12"/>
        <end position="30"/>
    </location>
</feature>
<dbReference type="GO" id="GO:0055085">
    <property type="term" value="P:transmembrane transport"/>
    <property type="evidence" value="ECO:0007669"/>
    <property type="project" value="InterPro"/>
</dbReference>
<protein>
    <submittedName>
        <fullName evidence="9">ABC transporter, permease protein 2 (Cluster 1, maltose/g3p/polyamine/iron)</fullName>
    </submittedName>
</protein>
<dbReference type="InterPro" id="IPR000515">
    <property type="entry name" value="MetI-like"/>
</dbReference>
<dbReference type="PANTHER" id="PTHR43744">
    <property type="entry name" value="ABC TRANSPORTER PERMEASE PROTEIN MG189-RELATED-RELATED"/>
    <property type="match status" value="1"/>
</dbReference>
<proteinExistence type="predicted"/>
<gene>
    <name evidence="9" type="ORF">MNBD_ALPHA01-278</name>
</gene>
<evidence type="ECO:0000256" key="6">
    <source>
        <dbReference type="ARBA" id="ARBA00023136"/>
    </source>
</evidence>
<evidence type="ECO:0000256" key="3">
    <source>
        <dbReference type="ARBA" id="ARBA00022475"/>
    </source>
</evidence>
<feature type="transmembrane region" description="Helical" evidence="7">
    <location>
        <begin position="240"/>
        <end position="265"/>
    </location>
</feature>
<dbReference type="PANTHER" id="PTHR43744:SF12">
    <property type="entry name" value="ABC TRANSPORTER PERMEASE PROTEIN MG189-RELATED"/>
    <property type="match status" value="1"/>
</dbReference>
<evidence type="ECO:0000256" key="5">
    <source>
        <dbReference type="ARBA" id="ARBA00022989"/>
    </source>
</evidence>
<dbReference type="Pfam" id="PF00528">
    <property type="entry name" value="BPD_transp_1"/>
    <property type="match status" value="1"/>
</dbReference>
<evidence type="ECO:0000256" key="2">
    <source>
        <dbReference type="ARBA" id="ARBA00022448"/>
    </source>
</evidence>
<feature type="transmembrane region" description="Helical" evidence="7">
    <location>
        <begin position="114"/>
        <end position="135"/>
    </location>
</feature>
<name>A0A3B0RW98_9ZZZZ</name>
<evidence type="ECO:0000313" key="9">
    <source>
        <dbReference type="EMBL" id="VAV97760.1"/>
    </source>
</evidence>
<sequence>MTWLRKKTPGGWIITIAMYGLALTWLYPYVWMVMASLKPTTEIYNTGLFSGHFTLENYQFLFDSAEKLNRPFLKSLFNSFFITLSVTSSVVVTSAFIAFAMAKIDFWGRERLHNFILFQMVLPGMMFTIPMFVLIKQLGLVNTYAAMILPAMMSGWGIFMMSQAFRGTPNDYIDAARLDRASLWQIVFNLMVPLNKSIVAIVALFTFTGTWDNFMWPLIVISDVDKMPLSVLLATFSKQYGMYVGPVMAGSVLQALPLVLLFIVFRRYFLQGMSLSLK</sequence>
<keyword evidence="6 7" id="KW-0472">Membrane</keyword>
<dbReference type="GO" id="GO:0005886">
    <property type="term" value="C:plasma membrane"/>
    <property type="evidence" value="ECO:0007669"/>
    <property type="project" value="UniProtKB-SubCell"/>
</dbReference>
<accession>A0A3B0RW98</accession>
<reference evidence="9" key="1">
    <citation type="submission" date="2018-06" db="EMBL/GenBank/DDBJ databases">
        <authorList>
            <person name="Zhirakovskaya E."/>
        </authorList>
    </citation>
    <scope>NUCLEOTIDE SEQUENCE</scope>
</reference>
<feature type="transmembrane region" description="Helical" evidence="7">
    <location>
        <begin position="183"/>
        <end position="207"/>
    </location>
</feature>
<comment type="subcellular location">
    <subcellularLocation>
        <location evidence="1">Cell membrane</location>
        <topology evidence="1">Multi-pass membrane protein</topology>
    </subcellularLocation>
</comment>
<dbReference type="PROSITE" id="PS50928">
    <property type="entry name" value="ABC_TM1"/>
    <property type="match status" value="1"/>
</dbReference>
<dbReference type="Gene3D" id="1.10.3720.10">
    <property type="entry name" value="MetI-like"/>
    <property type="match status" value="1"/>
</dbReference>
<evidence type="ECO:0000256" key="4">
    <source>
        <dbReference type="ARBA" id="ARBA00022692"/>
    </source>
</evidence>
<dbReference type="InterPro" id="IPR035906">
    <property type="entry name" value="MetI-like_sf"/>
</dbReference>
<feature type="domain" description="ABC transmembrane type-1" evidence="8">
    <location>
        <begin position="76"/>
        <end position="265"/>
    </location>
</feature>
<keyword evidence="2" id="KW-0813">Transport</keyword>
<dbReference type="CDD" id="cd06261">
    <property type="entry name" value="TM_PBP2"/>
    <property type="match status" value="1"/>
</dbReference>
<keyword evidence="3" id="KW-1003">Cell membrane</keyword>
<dbReference type="SUPFAM" id="SSF161098">
    <property type="entry name" value="MetI-like"/>
    <property type="match status" value="1"/>
</dbReference>
<keyword evidence="4 7" id="KW-0812">Transmembrane</keyword>
<feature type="transmembrane region" description="Helical" evidence="7">
    <location>
        <begin position="80"/>
        <end position="102"/>
    </location>
</feature>
<evidence type="ECO:0000256" key="7">
    <source>
        <dbReference type="SAM" id="Phobius"/>
    </source>
</evidence>
<dbReference type="EMBL" id="UOEJ01000092">
    <property type="protein sequence ID" value="VAV97760.1"/>
    <property type="molecule type" value="Genomic_DNA"/>
</dbReference>
<dbReference type="AlphaFoldDB" id="A0A3B0RW98"/>
<feature type="transmembrane region" description="Helical" evidence="7">
    <location>
        <begin position="141"/>
        <end position="162"/>
    </location>
</feature>
<evidence type="ECO:0000259" key="8">
    <source>
        <dbReference type="PROSITE" id="PS50928"/>
    </source>
</evidence>
<evidence type="ECO:0000256" key="1">
    <source>
        <dbReference type="ARBA" id="ARBA00004651"/>
    </source>
</evidence>